<proteinExistence type="predicted"/>
<feature type="region of interest" description="Disordered" evidence="9">
    <location>
        <begin position="1"/>
        <end position="379"/>
    </location>
</feature>
<feature type="compositionally biased region" description="Polar residues" evidence="9">
    <location>
        <begin position="593"/>
        <end position="611"/>
    </location>
</feature>
<comment type="caution">
    <text evidence="11">The sequence shown here is derived from an EMBL/GenBank/DDBJ whole genome shotgun (WGS) entry which is preliminary data.</text>
</comment>
<dbReference type="Gene3D" id="3.30.40.10">
    <property type="entry name" value="Zinc/RING finger domain, C3HC4 (zinc finger)"/>
    <property type="match status" value="1"/>
</dbReference>
<feature type="compositionally biased region" description="Acidic residues" evidence="9">
    <location>
        <begin position="670"/>
        <end position="684"/>
    </location>
</feature>
<name>A0A9P6JUC7_9AGAR</name>
<dbReference type="SUPFAM" id="SSF57850">
    <property type="entry name" value="RING/U-box"/>
    <property type="match status" value="1"/>
</dbReference>
<evidence type="ECO:0000256" key="3">
    <source>
        <dbReference type="ARBA" id="ARBA00022723"/>
    </source>
</evidence>
<feature type="compositionally biased region" description="Basic and acidic residues" evidence="9">
    <location>
        <begin position="829"/>
        <end position="844"/>
    </location>
</feature>
<feature type="region of interest" description="Disordered" evidence="9">
    <location>
        <begin position="826"/>
        <end position="920"/>
    </location>
</feature>
<feature type="compositionally biased region" description="Polar residues" evidence="9">
    <location>
        <begin position="254"/>
        <end position="274"/>
    </location>
</feature>
<sequence length="1066" mass="113373">MGQNSSRARRPSQASPPTDQEQSSTAFPSSSSSTSPVETPISRVRHTSDISGSRRSSVRKSILNLVKPSTIRSRVTSVASSPGDLTRSWRNSRRWSKVPVNNPSPFEEAEESSSSTSGVFPLAGPSTLDKGKQPERQVPLEEEDEEEYSYHEAPEEPQPQLTCNQSFTDIDEDSEPPCADSEHVLSSDTPPDRDLGPVPTSSVESQPSLHSQPRTTVLPSPAPTTPRPHTVPLPPRQFPPPGTLVIVQGVVHTTDISRTASQHEAPSQSTSNNLDVPDEPGRSRTRNRLSALLRPRSSSRRSSMAFNEAATTIDPSETESASPDTDGSRSLSEDTVLTTPSIDERLDSSQEPLSTPAPHPQEPASTASDNHPPSISSSSIDVLGTLLSVAAAATAASLLTGSSEPILSSGLAPTPSSTSTSATPTTTVSAPNQRAPPDVSAASRAERMRQAWGTIRERLGLRPSGHDTPPPPEEANGQVIRTTEDRSTSTTTDARELMLAEMARAFNIGLGLNGMNGEPRSAPGAQADSEAVGSSNSGESNQTSSSTSESAVPLSAADPPQPPLPPEGSFERFLVDLQIDLRSALTHVEEVNTEQTAVGAQSQSTEAQASHSETISESTQLEELSSLPTQPHDSALTTAVDSTIATEPLYSPPETDAVDELDDTLHDSDSDQNDDIDDDFDDEDFHSAEHEPSGTDAGQQSNDRSGPSSGMGRIDAAGRINWWRLYRFPAILSSSADQLPRTRQTNSTTQSSPTDHSSMTPSIPETASPTTILPTETPQNPAPAPETSTTPPVVSPSSPSSTHPLPIRSVVPVIIVGLQSVNSQWRPDMPIRPENEGVDIHGHAGDGPAADSTRFDPTDDGDLDGWGVPDDTGLGATEGGTRGQGRSRGWHSRAADALRNLRPGRRNAEPGAAGMQGTPGANGSRTFLIYVIGGYYPPDHNIVTGGPANFDSFEALLELADLLGQVKPPTVSKDDIENSGLEVVKASQLTKIFDEGKVTANCLDRCLICLEDYESEDDLRLLKCRHAFHQPCVDHWMQTGRNNCPACRSTGVSTEPRTAPSESVST</sequence>
<keyword evidence="12" id="KW-1185">Reference proteome</keyword>
<feature type="region of interest" description="Disordered" evidence="9">
    <location>
        <begin position="593"/>
        <end position="713"/>
    </location>
</feature>
<evidence type="ECO:0000256" key="4">
    <source>
        <dbReference type="ARBA" id="ARBA00022771"/>
    </source>
</evidence>
<evidence type="ECO:0000256" key="5">
    <source>
        <dbReference type="ARBA" id="ARBA00022833"/>
    </source>
</evidence>
<feature type="compositionally biased region" description="Low complexity" evidence="9">
    <location>
        <begin position="741"/>
        <end position="754"/>
    </location>
</feature>
<evidence type="ECO:0000313" key="11">
    <source>
        <dbReference type="EMBL" id="KAF9532385.1"/>
    </source>
</evidence>
<dbReference type="Proteomes" id="UP000807306">
    <property type="component" value="Unassembled WGS sequence"/>
</dbReference>
<feature type="compositionally biased region" description="Basic and acidic residues" evidence="9">
    <location>
        <begin position="180"/>
        <end position="195"/>
    </location>
</feature>
<feature type="compositionally biased region" description="Low complexity" evidence="9">
    <location>
        <begin position="533"/>
        <end position="558"/>
    </location>
</feature>
<feature type="compositionally biased region" description="Basic and acidic residues" evidence="9">
    <location>
        <begin position="129"/>
        <end position="139"/>
    </location>
</feature>
<keyword evidence="7" id="KW-0472">Membrane</keyword>
<feature type="compositionally biased region" description="Polar residues" evidence="9">
    <location>
        <begin position="70"/>
        <end position="80"/>
    </location>
</feature>
<dbReference type="InterPro" id="IPR051653">
    <property type="entry name" value="E3_ligase_sorting_rcpt"/>
</dbReference>
<dbReference type="EMBL" id="MU157832">
    <property type="protein sequence ID" value="KAF9532385.1"/>
    <property type="molecule type" value="Genomic_DNA"/>
</dbReference>
<evidence type="ECO:0000256" key="8">
    <source>
        <dbReference type="PROSITE-ProRule" id="PRU00175"/>
    </source>
</evidence>
<keyword evidence="5" id="KW-0862">Zinc</keyword>
<evidence type="ECO:0000256" key="6">
    <source>
        <dbReference type="ARBA" id="ARBA00022989"/>
    </source>
</evidence>
<feature type="compositionally biased region" description="Basic and acidic residues" evidence="9">
    <location>
        <begin position="482"/>
        <end position="492"/>
    </location>
</feature>
<dbReference type="PANTHER" id="PTHR47168:SF1">
    <property type="entry name" value="OS02G0798600 PROTEIN"/>
    <property type="match status" value="1"/>
</dbReference>
<feature type="compositionally biased region" description="Low complexity" evidence="9">
    <location>
        <begin position="612"/>
        <end position="629"/>
    </location>
</feature>
<feature type="compositionally biased region" description="Polar residues" evidence="9">
    <location>
        <begin position="755"/>
        <end position="779"/>
    </location>
</feature>
<protein>
    <recommendedName>
        <fullName evidence="10">RING-type domain-containing protein</fullName>
    </recommendedName>
</protein>
<evidence type="ECO:0000256" key="9">
    <source>
        <dbReference type="SAM" id="MobiDB-lite"/>
    </source>
</evidence>
<dbReference type="GO" id="GO:0016020">
    <property type="term" value="C:membrane"/>
    <property type="evidence" value="ECO:0007669"/>
    <property type="project" value="UniProtKB-SubCell"/>
</dbReference>
<keyword evidence="4 8" id="KW-0863">Zinc-finger</keyword>
<dbReference type="AlphaFoldDB" id="A0A9P6JUC7"/>
<keyword evidence="2" id="KW-0812">Transmembrane</keyword>
<dbReference type="InterPro" id="IPR001841">
    <property type="entry name" value="Znf_RING"/>
</dbReference>
<keyword evidence="3" id="KW-0479">Metal-binding</keyword>
<dbReference type="FunFam" id="3.30.40.10:FF:000728">
    <property type="entry name" value="Unplaced genomic scaffold supercont1.4, whole genome shotgun sequence"/>
    <property type="match status" value="1"/>
</dbReference>
<feature type="compositionally biased region" description="Polar residues" evidence="9">
    <location>
        <begin position="631"/>
        <end position="645"/>
    </location>
</feature>
<evidence type="ECO:0000313" key="12">
    <source>
        <dbReference type="Proteomes" id="UP000807306"/>
    </source>
</evidence>
<dbReference type="PROSITE" id="PS50089">
    <property type="entry name" value="ZF_RING_2"/>
    <property type="match status" value="1"/>
</dbReference>
<feature type="compositionally biased region" description="Polar residues" evidence="9">
    <location>
        <begin position="309"/>
        <end position="341"/>
    </location>
</feature>
<dbReference type="SMART" id="SM00184">
    <property type="entry name" value="RING"/>
    <property type="match status" value="1"/>
</dbReference>
<keyword evidence="6" id="KW-1133">Transmembrane helix</keyword>
<evidence type="ECO:0000256" key="2">
    <source>
        <dbReference type="ARBA" id="ARBA00022692"/>
    </source>
</evidence>
<accession>A0A9P6JUC7</accession>
<feature type="region of interest" description="Disordered" evidence="9">
    <location>
        <begin position="517"/>
        <end position="571"/>
    </location>
</feature>
<feature type="compositionally biased region" description="Polar residues" evidence="9">
    <location>
        <begin position="199"/>
        <end position="218"/>
    </location>
</feature>
<dbReference type="InterPro" id="IPR013083">
    <property type="entry name" value="Znf_RING/FYVE/PHD"/>
</dbReference>
<feature type="compositionally biased region" description="Polar residues" evidence="9">
    <location>
        <begin position="159"/>
        <end position="168"/>
    </location>
</feature>
<dbReference type="CDD" id="cd16473">
    <property type="entry name" value="RING-H2_RNF103"/>
    <property type="match status" value="1"/>
</dbReference>
<feature type="region of interest" description="Disordered" evidence="9">
    <location>
        <begin position="737"/>
        <end position="805"/>
    </location>
</feature>
<dbReference type="GO" id="GO:0008270">
    <property type="term" value="F:zinc ion binding"/>
    <property type="evidence" value="ECO:0007669"/>
    <property type="project" value="UniProtKB-KW"/>
</dbReference>
<dbReference type="Pfam" id="PF13639">
    <property type="entry name" value="zf-RING_2"/>
    <property type="match status" value="1"/>
</dbReference>
<feature type="compositionally biased region" description="Basic and acidic residues" evidence="9">
    <location>
        <begin position="444"/>
        <end position="460"/>
    </location>
</feature>
<feature type="compositionally biased region" description="Polar residues" evidence="9">
    <location>
        <begin position="696"/>
        <end position="708"/>
    </location>
</feature>
<evidence type="ECO:0000256" key="7">
    <source>
        <dbReference type="ARBA" id="ARBA00023136"/>
    </source>
</evidence>
<feature type="compositionally biased region" description="Pro residues" evidence="9">
    <location>
        <begin position="220"/>
        <end position="242"/>
    </location>
</feature>
<reference evidence="11" key="1">
    <citation type="submission" date="2020-11" db="EMBL/GenBank/DDBJ databases">
        <authorList>
            <consortium name="DOE Joint Genome Institute"/>
            <person name="Ahrendt S."/>
            <person name="Riley R."/>
            <person name="Andreopoulos W."/>
            <person name="Labutti K."/>
            <person name="Pangilinan J."/>
            <person name="Ruiz-Duenas F.J."/>
            <person name="Barrasa J.M."/>
            <person name="Sanchez-Garcia M."/>
            <person name="Camarero S."/>
            <person name="Miyauchi S."/>
            <person name="Serrano A."/>
            <person name="Linde D."/>
            <person name="Babiker R."/>
            <person name="Drula E."/>
            <person name="Ayuso-Fernandez I."/>
            <person name="Pacheco R."/>
            <person name="Padilla G."/>
            <person name="Ferreira P."/>
            <person name="Barriuso J."/>
            <person name="Kellner H."/>
            <person name="Castanera R."/>
            <person name="Alfaro M."/>
            <person name="Ramirez L."/>
            <person name="Pisabarro A.G."/>
            <person name="Kuo A."/>
            <person name="Tritt A."/>
            <person name="Lipzen A."/>
            <person name="He G."/>
            <person name="Yan M."/>
            <person name="Ng V."/>
            <person name="Cullen D."/>
            <person name="Martin F."/>
            <person name="Rosso M.-N."/>
            <person name="Henrissat B."/>
            <person name="Hibbett D."/>
            <person name="Martinez A.T."/>
            <person name="Grigoriev I.V."/>
        </authorList>
    </citation>
    <scope>NUCLEOTIDE SEQUENCE</scope>
    <source>
        <strain evidence="11">CBS 506.95</strain>
    </source>
</reference>
<feature type="region of interest" description="Disordered" evidence="9">
    <location>
        <begin position="403"/>
        <end position="492"/>
    </location>
</feature>
<dbReference type="OrthoDB" id="8062037at2759"/>
<feature type="compositionally biased region" description="Low complexity" evidence="9">
    <location>
        <begin position="288"/>
        <end position="303"/>
    </location>
</feature>
<evidence type="ECO:0000259" key="10">
    <source>
        <dbReference type="PROSITE" id="PS50089"/>
    </source>
</evidence>
<gene>
    <name evidence="11" type="ORF">CPB83DRAFT_677055</name>
</gene>
<feature type="compositionally biased region" description="Low complexity" evidence="9">
    <location>
        <begin position="403"/>
        <end position="431"/>
    </location>
</feature>
<dbReference type="PANTHER" id="PTHR47168">
    <property type="entry name" value="RING ZINC FINGER DOMAIN SUPERFAMILY PROTEIN-RELATED"/>
    <property type="match status" value="1"/>
</dbReference>
<comment type="subcellular location">
    <subcellularLocation>
        <location evidence="1">Membrane</location>
        <topology evidence="1">Single-pass membrane protein</topology>
    </subcellularLocation>
</comment>
<feature type="compositionally biased region" description="Low complexity" evidence="9">
    <location>
        <begin position="785"/>
        <end position="805"/>
    </location>
</feature>
<evidence type="ECO:0000256" key="1">
    <source>
        <dbReference type="ARBA" id="ARBA00004167"/>
    </source>
</evidence>
<organism evidence="11 12">
    <name type="scientific">Crepidotus variabilis</name>
    <dbReference type="NCBI Taxonomy" id="179855"/>
    <lineage>
        <taxon>Eukaryota</taxon>
        <taxon>Fungi</taxon>
        <taxon>Dikarya</taxon>
        <taxon>Basidiomycota</taxon>
        <taxon>Agaricomycotina</taxon>
        <taxon>Agaricomycetes</taxon>
        <taxon>Agaricomycetidae</taxon>
        <taxon>Agaricales</taxon>
        <taxon>Agaricineae</taxon>
        <taxon>Crepidotaceae</taxon>
        <taxon>Crepidotus</taxon>
    </lineage>
</organism>
<feature type="domain" description="RING-type" evidence="10">
    <location>
        <begin position="1006"/>
        <end position="1048"/>
    </location>
</feature>
<feature type="compositionally biased region" description="Low complexity" evidence="9">
    <location>
        <begin position="11"/>
        <end position="42"/>
    </location>
</feature>